<dbReference type="AlphaFoldDB" id="A0A5C5WR81"/>
<dbReference type="GO" id="GO:0016758">
    <property type="term" value="F:hexosyltransferase activity"/>
    <property type="evidence" value="ECO:0007669"/>
    <property type="project" value="TreeGrafter"/>
</dbReference>
<feature type="domain" description="Glycosyltransferase subfamily 4-like N-terminal" evidence="2">
    <location>
        <begin position="13"/>
        <end position="176"/>
    </location>
</feature>
<dbReference type="Pfam" id="PF00534">
    <property type="entry name" value="Glycos_transf_1"/>
    <property type="match status" value="1"/>
</dbReference>
<dbReference type="PANTHER" id="PTHR45947:SF3">
    <property type="entry name" value="SULFOQUINOVOSYL TRANSFERASE SQD2"/>
    <property type="match status" value="1"/>
</dbReference>
<keyword evidence="3" id="KW-0808">Transferase</keyword>
<evidence type="ECO:0000313" key="3">
    <source>
        <dbReference type="EMBL" id="TWT52322.1"/>
    </source>
</evidence>
<dbReference type="SUPFAM" id="SSF53756">
    <property type="entry name" value="UDP-Glycosyltransferase/glycogen phosphorylase"/>
    <property type="match status" value="1"/>
</dbReference>
<feature type="domain" description="Glycosyl transferase family 1" evidence="1">
    <location>
        <begin position="190"/>
        <end position="360"/>
    </location>
</feature>
<organism evidence="3 4">
    <name type="scientific">Thalassoglobus neptunius</name>
    <dbReference type="NCBI Taxonomy" id="1938619"/>
    <lineage>
        <taxon>Bacteria</taxon>
        <taxon>Pseudomonadati</taxon>
        <taxon>Planctomycetota</taxon>
        <taxon>Planctomycetia</taxon>
        <taxon>Planctomycetales</taxon>
        <taxon>Planctomycetaceae</taxon>
        <taxon>Thalassoglobus</taxon>
    </lineage>
</organism>
<proteinExistence type="predicted"/>
<dbReference type="InterPro" id="IPR001296">
    <property type="entry name" value="Glyco_trans_1"/>
</dbReference>
<evidence type="ECO:0000313" key="4">
    <source>
        <dbReference type="Proteomes" id="UP000317243"/>
    </source>
</evidence>
<name>A0A5C5WR81_9PLAN</name>
<sequence length="383" mass="42997">MKVIHVITRLILGGAQENTLHTVEDQHSLHGDDVTLVIGPSEGPEGTLVPRAMEGGFPVEIVPSLKRSILPLEDMRAYRHLVRLFKERQPDLVHTHSSKAGILGRLAARKARVPVVHSIHGAAFHYGQSRVAYGSYVAAEKYVSRWTEKFICVADAMRDAYLAEGISTADRYVTVYSGFDVDPFLSTQHDRDAIRQEMGFRPDDVVVGKIGRLFHLKGHEFLIESARQIVRKNPRVKFLFVGDGILRQQFEEQISQYGMSDSFHFTGLVPTTRIPELMSAMDIVAHTSQWEGLARVLPQGLISGKPVVSYDVGGAGEVVIPGETGYLLKRDSIDELTTAILELADDQQLRQRLGEEGRRRFADQFRHQTMTEKIRDVYRDVLS</sequence>
<dbReference type="Proteomes" id="UP000317243">
    <property type="component" value="Unassembled WGS sequence"/>
</dbReference>
<dbReference type="EC" id="2.4.-.-" evidence="3"/>
<dbReference type="RefSeq" id="WP_146510503.1">
    <property type="nucleotide sequence ID" value="NZ_SIHI01000006.1"/>
</dbReference>
<reference evidence="3 4" key="1">
    <citation type="submission" date="2019-02" db="EMBL/GenBank/DDBJ databases">
        <title>Deep-cultivation of Planctomycetes and their phenomic and genomic characterization uncovers novel biology.</title>
        <authorList>
            <person name="Wiegand S."/>
            <person name="Jogler M."/>
            <person name="Boedeker C."/>
            <person name="Pinto D."/>
            <person name="Vollmers J."/>
            <person name="Rivas-Marin E."/>
            <person name="Kohn T."/>
            <person name="Peeters S.H."/>
            <person name="Heuer A."/>
            <person name="Rast P."/>
            <person name="Oberbeckmann S."/>
            <person name="Bunk B."/>
            <person name="Jeske O."/>
            <person name="Meyerdierks A."/>
            <person name="Storesund J.E."/>
            <person name="Kallscheuer N."/>
            <person name="Luecker S."/>
            <person name="Lage O.M."/>
            <person name="Pohl T."/>
            <person name="Merkel B.J."/>
            <person name="Hornburger P."/>
            <person name="Mueller R.-W."/>
            <person name="Bruemmer F."/>
            <person name="Labrenz M."/>
            <person name="Spormann A.M."/>
            <person name="Op Den Camp H."/>
            <person name="Overmann J."/>
            <person name="Amann R."/>
            <person name="Jetten M.S.M."/>
            <person name="Mascher T."/>
            <person name="Medema M.H."/>
            <person name="Devos D.P."/>
            <person name="Kaster A.-K."/>
            <person name="Ovreas L."/>
            <person name="Rohde M."/>
            <person name="Galperin M.Y."/>
            <person name="Jogler C."/>
        </authorList>
    </citation>
    <scope>NUCLEOTIDE SEQUENCE [LARGE SCALE GENOMIC DNA]</scope>
    <source>
        <strain evidence="3 4">KOR42</strain>
    </source>
</reference>
<dbReference type="EMBL" id="SIHI01000006">
    <property type="protein sequence ID" value="TWT52322.1"/>
    <property type="molecule type" value="Genomic_DNA"/>
</dbReference>
<dbReference type="OrthoDB" id="9806653at2"/>
<dbReference type="Gene3D" id="3.40.50.2000">
    <property type="entry name" value="Glycogen Phosphorylase B"/>
    <property type="match status" value="2"/>
</dbReference>
<dbReference type="InterPro" id="IPR050194">
    <property type="entry name" value="Glycosyltransferase_grp1"/>
</dbReference>
<dbReference type="CDD" id="cd03808">
    <property type="entry name" value="GT4_CapM-like"/>
    <property type="match status" value="1"/>
</dbReference>
<protein>
    <submittedName>
        <fullName evidence="3">Putative glycosyltransferase EpsD</fullName>
        <ecNumber evidence="3">2.4.-.-</ecNumber>
    </submittedName>
</protein>
<evidence type="ECO:0000259" key="2">
    <source>
        <dbReference type="Pfam" id="PF13579"/>
    </source>
</evidence>
<evidence type="ECO:0000259" key="1">
    <source>
        <dbReference type="Pfam" id="PF00534"/>
    </source>
</evidence>
<gene>
    <name evidence="3" type="primary">epsD_1</name>
    <name evidence="3" type="ORF">KOR42_30080</name>
</gene>
<accession>A0A5C5WR81</accession>
<dbReference type="InterPro" id="IPR028098">
    <property type="entry name" value="Glyco_trans_4-like_N"/>
</dbReference>
<keyword evidence="4" id="KW-1185">Reference proteome</keyword>
<comment type="caution">
    <text evidence="3">The sequence shown here is derived from an EMBL/GenBank/DDBJ whole genome shotgun (WGS) entry which is preliminary data.</text>
</comment>
<dbReference type="PANTHER" id="PTHR45947">
    <property type="entry name" value="SULFOQUINOVOSYL TRANSFERASE SQD2"/>
    <property type="match status" value="1"/>
</dbReference>
<keyword evidence="3" id="KW-0328">Glycosyltransferase</keyword>
<dbReference type="Pfam" id="PF13579">
    <property type="entry name" value="Glyco_trans_4_4"/>
    <property type="match status" value="1"/>
</dbReference>